<proteinExistence type="predicted"/>
<keyword evidence="3" id="KW-1185">Reference proteome</keyword>
<dbReference type="RefSeq" id="WP_169295803.1">
    <property type="nucleotide sequence ID" value="NZ_JABBNI010000001.1"/>
</dbReference>
<sequence length="267" mass="31651">MLLEILDRCINITATNEDQILSRHTGNLLLRFSCNINLKGDDLQNRFNKFINSKKCINEVDNEKNILRTFKIVNSSYSYIQNNEPTLYKYTIQLEENEELKIDTLVIEGQDIKPYYYEEQVDKDSIIISTKIKITDDELSKLKESVKGKQYFDVVRKGIDDKPIQMRYGKVLWSQHNSFTKQYITLVEKSYDMNNTDNFKGMYYPEFNNMQEILIYSSEYLENLTNLLIEKNILSETEVEKVKSDTKENLNNKFRELYKVKDIDEDL</sequence>
<reference evidence="2 3" key="1">
    <citation type="submission" date="2020-04" db="EMBL/GenBank/DDBJ databases">
        <authorList>
            <person name="Doyle D.A."/>
        </authorList>
    </citation>
    <scope>NUCLEOTIDE SEQUENCE [LARGE SCALE GENOMIC DNA]</scope>
    <source>
        <strain evidence="2 3">P21</strain>
    </source>
</reference>
<dbReference type="Proteomes" id="UP000537131">
    <property type="component" value="Unassembled WGS sequence"/>
</dbReference>
<feature type="domain" description="CARD" evidence="1">
    <location>
        <begin position="214"/>
        <end position="267"/>
    </location>
</feature>
<protein>
    <recommendedName>
        <fullName evidence="1">CARD domain-containing protein</fullName>
    </recommendedName>
</protein>
<gene>
    <name evidence="2" type="ORF">HBE96_00415</name>
</gene>
<organism evidence="2 3">
    <name type="scientific">Clostridium muellerianum</name>
    <dbReference type="NCBI Taxonomy" id="2716538"/>
    <lineage>
        <taxon>Bacteria</taxon>
        <taxon>Bacillati</taxon>
        <taxon>Bacillota</taxon>
        <taxon>Clostridia</taxon>
        <taxon>Eubacteriales</taxon>
        <taxon>Clostridiaceae</taxon>
        <taxon>Clostridium</taxon>
    </lineage>
</organism>
<dbReference type="InterPro" id="IPR001315">
    <property type="entry name" value="CARD"/>
</dbReference>
<evidence type="ECO:0000313" key="2">
    <source>
        <dbReference type="EMBL" id="NMM61190.1"/>
    </source>
</evidence>
<accession>A0A7Y0ECZ3</accession>
<evidence type="ECO:0000313" key="3">
    <source>
        <dbReference type="Proteomes" id="UP000537131"/>
    </source>
</evidence>
<dbReference type="PROSITE" id="PS50209">
    <property type="entry name" value="CARD"/>
    <property type="match status" value="1"/>
</dbReference>
<dbReference type="EMBL" id="JABBNI010000001">
    <property type="protein sequence ID" value="NMM61190.1"/>
    <property type="molecule type" value="Genomic_DNA"/>
</dbReference>
<comment type="caution">
    <text evidence="2">The sequence shown here is derived from an EMBL/GenBank/DDBJ whole genome shotgun (WGS) entry which is preliminary data.</text>
</comment>
<dbReference type="AlphaFoldDB" id="A0A7Y0ECZ3"/>
<evidence type="ECO:0000259" key="1">
    <source>
        <dbReference type="PROSITE" id="PS50209"/>
    </source>
</evidence>
<name>A0A7Y0ECZ3_9CLOT</name>
<reference evidence="2 3" key="2">
    <citation type="submission" date="2020-06" db="EMBL/GenBank/DDBJ databases">
        <title>Complete Genome Sequence of Clostridium muelleri sp. nov. P21T, an Acid-Alcohol Producing Acetogen Isolated from Old Hay.</title>
        <authorList>
            <person name="Duncan K.E."/>
            <person name="Tanner R.S."/>
        </authorList>
    </citation>
    <scope>NUCLEOTIDE SEQUENCE [LARGE SCALE GENOMIC DNA]</scope>
    <source>
        <strain evidence="2 3">P21</strain>
    </source>
</reference>